<feature type="compositionally biased region" description="Polar residues" evidence="23">
    <location>
        <begin position="1051"/>
        <end position="1064"/>
    </location>
</feature>
<dbReference type="GO" id="GO:0005737">
    <property type="term" value="C:cytoplasm"/>
    <property type="evidence" value="ECO:0007669"/>
    <property type="project" value="UniProtKB-SubCell"/>
</dbReference>
<dbReference type="GO" id="GO:0050681">
    <property type="term" value="F:nuclear androgen receptor binding"/>
    <property type="evidence" value="ECO:0007669"/>
    <property type="project" value="TreeGrafter"/>
</dbReference>
<dbReference type="PANTHER" id="PTHR12766:SF7">
    <property type="entry name" value="DEATH DOMAIN-ASSOCIATED PROTEIN 6"/>
    <property type="match status" value="1"/>
</dbReference>
<evidence type="ECO:0000256" key="20">
    <source>
        <dbReference type="ARBA" id="ARBA00023242"/>
    </source>
</evidence>
<keyword evidence="18" id="KW-0804">Transcription</keyword>
<gene>
    <name evidence="26" type="ORF">P4O66_019728</name>
</gene>
<feature type="domain" description="Ig-like" evidence="25">
    <location>
        <begin position="290"/>
        <end position="393"/>
    </location>
</feature>
<dbReference type="InterPro" id="IPR008056">
    <property type="entry name" value="Tapasin"/>
</dbReference>
<evidence type="ECO:0000256" key="5">
    <source>
        <dbReference type="ARBA" id="ARBA00004642"/>
    </source>
</evidence>
<evidence type="ECO:0000256" key="8">
    <source>
        <dbReference type="ARBA" id="ARBA00022454"/>
    </source>
</evidence>
<keyword evidence="24" id="KW-0472">Membrane</keyword>
<feature type="non-terminal residue" evidence="26">
    <location>
        <position position="1"/>
    </location>
</feature>
<dbReference type="Gene3D" id="1.10.8.810">
    <property type="entry name" value="Daxx helical bundle domain"/>
    <property type="match status" value="1"/>
</dbReference>
<dbReference type="InterPro" id="IPR013106">
    <property type="entry name" value="Ig_V-set"/>
</dbReference>
<proteinExistence type="inferred from homology"/>
<keyword evidence="10" id="KW-0678">Repressor</keyword>
<evidence type="ECO:0000256" key="1">
    <source>
        <dbReference type="ARBA" id="ARBA00004322"/>
    </source>
</evidence>
<dbReference type="GO" id="GO:0006334">
    <property type="term" value="P:nucleosome assembly"/>
    <property type="evidence" value="ECO:0007669"/>
    <property type="project" value="TreeGrafter"/>
</dbReference>
<dbReference type="FunFam" id="1.20.58.2170:FF:000001">
    <property type="entry name" value="Death domain-associated protein 6"/>
    <property type="match status" value="1"/>
</dbReference>
<evidence type="ECO:0000256" key="24">
    <source>
        <dbReference type="SAM" id="Phobius"/>
    </source>
</evidence>
<evidence type="ECO:0000259" key="25">
    <source>
        <dbReference type="PROSITE" id="PS50835"/>
    </source>
</evidence>
<keyword evidence="24" id="KW-0812">Transmembrane</keyword>
<dbReference type="InterPro" id="IPR013783">
    <property type="entry name" value="Ig-like_fold"/>
</dbReference>
<feature type="compositionally biased region" description="Acidic residues" evidence="23">
    <location>
        <begin position="857"/>
        <end position="887"/>
    </location>
</feature>
<keyword evidence="16" id="KW-0805">Transcription regulation</keyword>
<keyword evidence="12" id="KW-0597">Phosphoprotein</keyword>
<evidence type="ECO:0000256" key="16">
    <source>
        <dbReference type="ARBA" id="ARBA00023015"/>
    </source>
</evidence>
<dbReference type="GO" id="GO:0016605">
    <property type="term" value="C:PML body"/>
    <property type="evidence" value="ECO:0007669"/>
    <property type="project" value="UniProtKB-SubCell"/>
</dbReference>
<evidence type="ECO:0000256" key="2">
    <source>
        <dbReference type="ARBA" id="ARBA00004496"/>
    </source>
</evidence>
<dbReference type="GO" id="GO:0006915">
    <property type="term" value="P:apoptotic process"/>
    <property type="evidence" value="ECO:0007669"/>
    <property type="project" value="UniProtKB-KW"/>
</dbReference>
<dbReference type="InterPro" id="IPR036179">
    <property type="entry name" value="Ig-like_dom_sf"/>
</dbReference>
<keyword evidence="24" id="KW-1133">Transmembrane helix</keyword>
<evidence type="ECO:0000256" key="7">
    <source>
        <dbReference type="ARBA" id="ARBA00019298"/>
    </source>
</evidence>
<feature type="domain" description="Ig-like" evidence="25">
    <location>
        <begin position="166"/>
        <end position="271"/>
    </location>
</feature>
<dbReference type="Pfam" id="PF20920">
    <property type="entry name" value="DAXX_hist_bd"/>
    <property type="match status" value="1"/>
</dbReference>
<keyword evidence="17" id="KW-0175">Coiled coil</keyword>
<dbReference type="InterPro" id="IPR007110">
    <property type="entry name" value="Ig-like_dom"/>
</dbReference>
<comment type="subcellular location">
    <subcellularLocation>
        <location evidence="3">Chromosome</location>
        <location evidence="3">Centromere</location>
    </subcellularLocation>
    <subcellularLocation>
        <location evidence="2">Cytoplasm</location>
    </subcellularLocation>
    <subcellularLocation>
        <location evidence="1">Nucleus</location>
        <location evidence="1">PML body</location>
    </subcellularLocation>
    <subcellularLocation>
        <location evidence="4">Nucleus</location>
        <location evidence="4">Nucleolus</location>
    </subcellularLocation>
    <subcellularLocation>
        <location evidence="5">Nucleus</location>
        <location evidence="5">Nucleoplasm</location>
    </subcellularLocation>
</comment>
<dbReference type="GO" id="GO:0003714">
    <property type="term" value="F:transcription corepressor activity"/>
    <property type="evidence" value="ECO:0007669"/>
    <property type="project" value="TreeGrafter"/>
</dbReference>
<dbReference type="GO" id="GO:0005730">
    <property type="term" value="C:nucleolus"/>
    <property type="evidence" value="ECO:0007669"/>
    <property type="project" value="UniProtKB-SubCell"/>
</dbReference>
<dbReference type="InterPro" id="IPR038298">
    <property type="entry name" value="Daxx_N_sf"/>
</dbReference>
<keyword evidence="9" id="KW-0963">Cytoplasm</keyword>
<feature type="region of interest" description="Disordered" evidence="23">
    <location>
        <begin position="1013"/>
        <end position="1110"/>
    </location>
</feature>
<keyword evidence="15" id="KW-0156">Chromatin regulator</keyword>
<evidence type="ECO:0000256" key="21">
    <source>
        <dbReference type="ARBA" id="ARBA00023328"/>
    </source>
</evidence>
<dbReference type="GO" id="GO:0016020">
    <property type="term" value="C:membrane"/>
    <property type="evidence" value="ECO:0007669"/>
    <property type="project" value="InterPro"/>
</dbReference>
<accession>A0AAD8ZUI8</accession>
<dbReference type="GO" id="GO:0000775">
    <property type="term" value="C:chromosome, centromeric region"/>
    <property type="evidence" value="ECO:0007669"/>
    <property type="project" value="UniProtKB-SubCell"/>
</dbReference>
<evidence type="ECO:0000256" key="9">
    <source>
        <dbReference type="ARBA" id="ARBA00022490"/>
    </source>
</evidence>
<dbReference type="GO" id="GO:0042981">
    <property type="term" value="P:regulation of apoptotic process"/>
    <property type="evidence" value="ECO:0007669"/>
    <property type="project" value="TreeGrafter"/>
</dbReference>
<dbReference type="GO" id="GO:0042393">
    <property type="term" value="F:histone binding"/>
    <property type="evidence" value="ECO:0007669"/>
    <property type="project" value="InterPro"/>
</dbReference>
<dbReference type="PRINTS" id="PR01669">
    <property type="entry name" value="TAPASIN"/>
</dbReference>
<dbReference type="EMBL" id="JAROKS010000003">
    <property type="protein sequence ID" value="KAK1805416.1"/>
    <property type="molecule type" value="Genomic_DNA"/>
</dbReference>
<feature type="transmembrane region" description="Helical" evidence="24">
    <location>
        <begin position="12"/>
        <end position="35"/>
    </location>
</feature>
<evidence type="ECO:0000256" key="12">
    <source>
        <dbReference type="ARBA" id="ARBA00022553"/>
    </source>
</evidence>
<dbReference type="PROSITE" id="PS50835">
    <property type="entry name" value="IG_LIKE"/>
    <property type="match status" value="2"/>
</dbReference>
<evidence type="ECO:0000256" key="17">
    <source>
        <dbReference type="ARBA" id="ARBA00023054"/>
    </source>
</evidence>
<dbReference type="FunFam" id="1.10.8.810:FF:000001">
    <property type="entry name" value="Death domain-associated protein 6"/>
    <property type="match status" value="1"/>
</dbReference>
<reference evidence="26" key="1">
    <citation type="submission" date="2023-03" db="EMBL/GenBank/DDBJ databases">
        <title>Electrophorus voltai genome.</title>
        <authorList>
            <person name="Bian C."/>
        </authorList>
    </citation>
    <scope>NUCLEOTIDE SEQUENCE</scope>
    <source>
        <strain evidence="26">CB-2022</strain>
        <tissue evidence="26">Muscle</tissue>
    </source>
</reference>
<dbReference type="InterPro" id="IPR046426">
    <property type="entry name" value="DAXX_histone-bd_sf"/>
</dbReference>
<feature type="compositionally biased region" description="Polar residues" evidence="23">
    <location>
        <begin position="1085"/>
        <end position="1098"/>
    </location>
</feature>
<comment type="caution">
    <text evidence="26">The sequence shown here is derived from an EMBL/GenBank/DDBJ whole genome shotgun (WGS) entry which is preliminary data.</text>
</comment>
<dbReference type="SMART" id="SM00409">
    <property type="entry name" value="IG"/>
    <property type="match status" value="2"/>
</dbReference>
<dbReference type="PANTHER" id="PTHR12766">
    <property type="entry name" value="DEATH DOMAIN-ASSOCIATED PROTEIN 6 DAXX"/>
    <property type="match status" value="1"/>
</dbReference>
<evidence type="ECO:0000256" key="10">
    <source>
        <dbReference type="ARBA" id="ARBA00022491"/>
    </source>
</evidence>
<dbReference type="CDD" id="cd13151">
    <property type="entry name" value="DAXX_helical_bundle"/>
    <property type="match status" value="1"/>
</dbReference>
<name>A0AAD8ZUI8_9TELE</name>
<dbReference type="Gene3D" id="1.20.58.2170">
    <property type="match status" value="1"/>
</dbReference>
<evidence type="ECO:0000256" key="13">
    <source>
        <dbReference type="ARBA" id="ARBA00022703"/>
    </source>
</evidence>
<sequence length="1110" mass="123049">MSNISTNFKTAIFVVVFLLFGALCSGCVVLECWFVQEKPGRGGGFSAAMSQEKSLMYIRTNLDSDKTQYKPPSDISPSRIYYVTDPSATFCRSALHPPEGSVTKPQCEINPFTPQASMVKWAAALTNSAQSPVYLDANWFSVAAQGLDGQLTLSNLMRASSASNEPNVILSVTSKTASVRSRMGEPVLLDCGFWVDPTSPLHGSGFAVEWRYQFRGEGRLVVAYDGKSDRFAETSETGVDLDISGLYERGNASLVLEEAQVRDSGTYICTIYLPHLLAQVAMDLEIVEPPSLAIYPSPLPFSVPGQVVSVHCEASGFVPLTLDLGWEFTGADGKRRHIDQGSVTGHRQASDGTYSQSTRLELEPTKLGLGRGGEVSCVANHQGGSRRASVTLNVIGVSAPSIEDSMAMVAVALVLYGVIKVFFWTFSSVDTSSIDSKDQKVMDSIVIVDDDNEEPSSSTLCLQTTSCVSSTSKVGLSKPMHITESPFGTAKKEGYVLKAENEKLFGEFVEHCKTHTQDHPEVVAFLQMKYSKASPDYLSSVEFRNALGRCLTRAQANTAKTFVYINELCTVLKQHSAKRRALIQPNVKKQETKWSICEKEKRNVEGPDPTISGQLEGGEENIKKRASRRQIAYLENLLKVYNDEIRRLQERDLGLEDLEKEDSSYIQEHKLKRKMMKIYDKLCELKGCSTLTGRVIEQRIPFNGTRYPEINKKIERFINRLEAQHNPPDYSDILQVVKRANDRYELLLSRKQQAQIAQEAFRETGNRLQERRHLDMVYNFGSHITDFYKTTSDPALSDSVLAQKLRYNRELALTNLEEVISSYANKQDDTEEEERKKRQEKGRQKKESETKAHEQEKSEDEQEEEVEEEEEEEDEDSSDVDIEEEIQASEAQLGADDCSDNEEEQLNNCDVEKSNKDGFSPSVILPSQVEDESESGGDVLQSVSEVCRNVTTEKSLDSKHGIESPSSSESPSQSEMGKLQSDMDKFASQNHLASAPDSISDLTEIVSANENSTSTPITVSASCSPLPHSPGVTDICNGRKRKRDSKMKSMTVQNGNIRRNSASETDIPLDMGVACSPVRADSTRADTPTQDLVSSSRATPPPKKNKASLY</sequence>
<keyword evidence="8" id="KW-0158">Chromosome</keyword>
<evidence type="ECO:0000313" key="27">
    <source>
        <dbReference type="Proteomes" id="UP001239994"/>
    </source>
</evidence>
<evidence type="ECO:0000256" key="19">
    <source>
        <dbReference type="ARBA" id="ARBA00023186"/>
    </source>
</evidence>
<keyword evidence="20" id="KW-0539">Nucleus</keyword>
<evidence type="ECO:0000256" key="23">
    <source>
        <dbReference type="SAM" id="MobiDB-lite"/>
    </source>
</evidence>
<dbReference type="Gene3D" id="2.60.40.10">
    <property type="entry name" value="Immunoglobulins"/>
    <property type="match status" value="3"/>
</dbReference>
<feature type="region of interest" description="Disordered" evidence="23">
    <location>
        <begin position="824"/>
        <end position="939"/>
    </location>
</feature>
<dbReference type="InterPro" id="IPR046378">
    <property type="entry name" value="DAXX_histone-bd"/>
</dbReference>
<evidence type="ECO:0000256" key="18">
    <source>
        <dbReference type="ARBA" id="ARBA00023163"/>
    </source>
</evidence>
<protein>
    <recommendedName>
        <fullName evidence="7">Death domain-associated protein 6</fullName>
    </recommendedName>
    <alternativeName>
        <fullName evidence="22">Daxx</fullName>
    </alternativeName>
</protein>
<organism evidence="26 27">
    <name type="scientific">Electrophorus voltai</name>
    <dbReference type="NCBI Taxonomy" id="2609070"/>
    <lineage>
        <taxon>Eukaryota</taxon>
        <taxon>Metazoa</taxon>
        <taxon>Chordata</taxon>
        <taxon>Craniata</taxon>
        <taxon>Vertebrata</taxon>
        <taxon>Euteleostomi</taxon>
        <taxon>Actinopterygii</taxon>
        <taxon>Neopterygii</taxon>
        <taxon>Teleostei</taxon>
        <taxon>Ostariophysi</taxon>
        <taxon>Gymnotiformes</taxon>
        <taxon>Gymnotoidei</taxon>
        <taxon>Gymnotidae</taxon>
        <taxon>Electrophorus</taxon>
    </lineage>
</organism>
<keyword evidence="27" id="KW-1185">Reference proteome</keyword>
<dbReference type="Pfam" id="PF03344">
    <property type="entry name" value="Daxx"/>
    <property type="match status" value="1"/>
</dbReference>
<dbReference type="InterPro" id="IPR031333">
    <property type="entry name" value="Daxx_N"/>
</dbReference>
<evidence type="ECO:0000256" key="14">
    <source>
        <dbReference type="ARBA" id="ARBA00022843"/>
    </source>
</evidence>
<dbReference type="SUPFAM" id="SSF48726">
    <property type="entry name" value="Immunoglobulin"/>
    <property type="match status" value="2"/>
</dbReference>
<dbReference type="GO" id="GO:0019885">
    <property type="term" value="P:antigen processing and presentation of endogenous peptide antigen via MHC class I"/>
    <property type="evidence" value="ECO:0007669"/>
    <property type="project" value="InterPro"/>
</dbReference>
<evidence type="ECO:0000256" key="6">
    <source>
        <dbReference type="ARBA" id="ARBA00008592"/>
    </source>
</evidence>
<keyword evidence="11" id="KW-1017">Isopeptide bond</keyword>
<dbReference type="GO" id="GO:0003713">
    <property type="term" value="F:transcription coactivator activity"/>
    <property type="evidence" value="ECO:0007669"/>
    <property type="project" value="TreeGrafter"/>
</dbReference>
<keyword evidence="13" id="KW-0053">Apoptosis</keyword>
<dbReference type="CDD" id="cd13150">
    <property type="entry name" value="DAXX_histone_binding"/>
    <property type="match status" value="1"/>
</dbReference>
<dbReference type="Proteomes" id="UP001239994">
    <property type="component" value="Unassembled WGS sequence"/>
</dbReference>
<feature type="compositionally biased region" description="Polar residues" evidence="23">
    <location>
        <begin position="1013"/>
        <end position="1023"/>
    </location>
</feature>
<keyword evidence="19" id="KW-0143">Chaperone</keyword>
<dbReference type="InterPro" id="IPR003599">
    <property type="entry name" value="Ig_sub"/>
</dbReference>
<dbReference type="AlphaFoldDB" id="A0AAD8ZUI8"/>
<comment type="similarity">
    <text evidence="6">Belongs to the DAXX family.</text>
</comment>
<feature type="region of interest" description="Disordered" evidence="23">
    <location>
        <begin position="951"/>
        <end position="997"/>
    </location>
</feature>
<evidence type="ECO:0000256" key="3">
    <source>
        <dbReference type="ARBA" id="ARBA00004584"/>
    </source>
</evidence>
<keyword evidence="21" id="KW-0137">Centromere</keyword>
<evidence type="ECO:0000256" key="4">
    <source>
        <dbReference type="ARBA" id="ARBA00004604"/>
    </source>
</evidence>
<dbReference type="Pfam" id="PF07686">
    <property type="entry name" value="V-set"/>
    <property type="match status" value="1"/>
</dbReference>
<keyword evidence="14" id="KW-0832">Ubl conjugation</keyword>
<evidence type="ECO:0000256" key="11">
    <source>
        <dbReference type="ARBA" id="ARBA00022499"/>
    </source>
</evidence>
<feature type="compositionally biased region" description="Low complexity" evidence="23">
    <location>
        <begin position="963"/>
        <end position="975"/>
    </location>
</feature>
<evidence type="ECO:0000313" key="26">
    <source>
        <dbReference type="EMBL" id="KAK1805416.1"/>
    </source>
</evidence>
<evidence type="ECO:0000256" key="15">
    <source>
        <dbReference type="ARBA" id="ARBA00022853"/>
    </source>
</evidence>
<evidence type="ECO:0000256" key="22">
    <source>
        <dbReference type="ARBA" id="ARBA00029641"/>
    </source>
</evidence>
<feature type="compositionally biased region" description="Basic and acidic residues" evidence="23">
    <location>
        <begin position="833"/>
        <end position="856"/>
    </location>
</feature>